<dbReference type="VEuPathDB" id="FungiDB:H310_09909"/>
<name>A0A024TUS2_9STRA</name>
<gene>
    <name evidence="1" type="ORF">H310_09909</name>
</gene>
<protein>
    <submittedName>
        <fullName evidence="1">Uncharacterized protein</fullName>
    </submittedName>
</protein>
<organism evidence="1">
    <name type="scientific">Aphanomyces invadans</name>
    <dbReference type="NCBI Taxonomy" id="157072"/>
    <lineage>
        <taxon>Eukaryota</taxon>
        <taxon>Sar</taxon>
        <taxon>Stramenopiles</taxon>
        <taxon>Oomycota</taxon>
        <taxon>Saprolegniomycetes</taxon>
        <taxon>Saprolegniales</taxon>
        <taxon>Verrucalvaceae</taxon>
        <taxon>Aphanomyces</taxon>
    </lineage>
</organism>
<dbReference type="RefSeq" id="XP_008874338.1">
    <property type="nucleotide sequence ID" value="XM_008876116.1"/>
</dbReference>
<evidence type="ECO:0000313" key="1">
    <source>
        <dbReference type="EMBL" id="ETV97092.1"/>
    </source>
</evidence>
<accession>A0A024TUS2</accession>
<dbReference type="GeneID" id="20086959"/>
<dbReference type="OrthoDB" id="10541303at2759"/>
<dbReference type="EMBL" id="KI913974">
    <property type="protein sequence ID" value="ETV97092.1"/>
    <property type="molecule type" value="Genomic_DNA"/>
</dbReference>
<dbReference type="AlphaFoldDB" id="A0A024TUS2"/>
<sequence>MIGVAVDGRRVGTARTGVLVNDDVDSGSREGSVEIEDFASAGAGVFSSGVGKADANENDLICFHVRDTMRRFCGELCTVLKYFGGRFAATTSTDDVVGGWVAVVKLECTFSTLIALSALAPDLGDATGENGPYS</sequence>
<proteinExistence type="predicted"/>
<reference evidence="1" key="1">
    <citation type="submission" date="2013-12" db="EMBL/GenBank/DDBJ databases">
        <title>The Genome Sequence of Aphanomyces invadans NJM9701.</title>
        <authorList>
            <consortium name="The Broad Institute Genomics Platform"/>
            <person name="Russ C."/>
            <person name="Tyler B."/>
            <person name="van West P."/>
            <person name="Dieguez-Uribeondo J."/>
            <person name="Young S.K."/>
            <person name="Zeng Q."/>
            <person name="Gargeya S."/>
            <person name="Fitzgerald M."/>
            <person name="Abouelleil A."/>
            <person name="Alvarado L."/>
            <person name="Chapman S.B."/>
            <person name="Gainer-Dewar J."/>
            <person name="Goldberg J."/>
            <person name="Griggs A."/>
            <person name="Gujja S."/>
            <person name="Hansen M."/>
            <person name="Howarth C."/>
            <person name="Imamovic A."/>
            <person name="Ireland A."/>
            <person name="Larimer J."/>
            <person name="McCowan C."/>
            <person name="Murphy C."/>
            <person name="Pearson M."/>
            <person name="Poon T.W."/>
            <person name="Priest M."/>
            <person name="Roberts A."/>
            <person name="Saif S."/>
            <person name="Shea T."/>
            <person name="Sykes S."/>
            <person name="Wortman J."/>
            <person name="Nusbaum C."/>
            <person name="Birren B."/>
        </authorList>
    </citation>
    <scope>NUCLEOTIDE SEQUENCE [LARGE SCALE GENOMIC DNA]</scope>
    <source>
        <strain evidence="1">NJM9701</strain>
    </source>
</reference>